<proteinExistence type="predicted"/>
<dbReference type="EMBL" id="JBDJPC010000001">
    <property type="protein sequence ID" value="KAL1516190.1"/>
    <property type="molecule type" value="Genomic_DNA"/>
</dbReference>
<dbReference type="InterPro" id="IPR006578">
    <property type="entry name" value="MADF-dom"/>
</dbReference>
<gene>
    <name evidence="2" type="ORF">ABEB36_000109</name>
</gene>
<dbReference type="PANTHER" id="PTHR12243">
    <property type="entry name" value="MADF DOMAIN TRANSCRIPTION FACTOR"/>
    <property type="match status" value="1"/>
</dbReference>
<feature type="domain" description="MADF" evidence="1">
    <location>
        <begin position="8"/>
        <end position="105"/>
    </location>
</feature>
<comment type="caution">
    <text evidence="2">The sequence shown here is derived from an EMBL/GenBank/DDBJ whole genome shotgun (WGS) entry which is preliminary data.</text>
</comment>
<reference evidence="2 3" key="1">
    <citation type="submission" date="2024-05" db="EMBL/GenBank/DDBJ databases">
        <title>Genetic variation in Jamaican populations of the coffee berry borer (Hypothenemus hampei).</title>
        <authorList>
            <person name="Errbii M."/>
            <person name="Myrie A."/>
        </authorList>
    </citation>
    <scope>NUCLEOTIDE SEQUENCE [LARGE SCALE GENOMIC DNA]</scope>
    <source>
        <strain evidence="2">JA-Hopewell-2020-01-JO</strain>
        <tissue evidence="2">Whole body</tissue>
    </source>
</reference>
<keyword evidence="3" id="KW-1185">Reference proteome</keyword>
<accession>A0ABD1FAA2</accession>
<dbReference type="AlphaFoldDB" id="A0ABD1FAA2"/>
<evidence type="ECO:0000259" key="1">
    <source>
        <dbReference type="PROSITE" id="PS51029"/>
    </source>
</evidence>
<dbReference type="PANTHER" id="PTHR12243:SF67">
    <property type="entry name" value="COREPRESSOR OF PANGOLIN, ISOFORM A-RELATED"/>
    <property type="match status" value="1"/>
</dbReference>
<name>A0ABD1FAA2_HYPHA</name>
<sequence length="131" mass="15441">MDELIDEFIINSVRELSFIYDKKKLDYKNISKKVEGFRVISMNIKSKLAVNIEVESVIKRWESLKVKFVREHKKMREKLPSGSGAVTQCTWPFYNYLLFLESHVLHICTKSTYKCIPKQSSHNQLQIINDN</sequence>
<evidence type="ECO:0000313" key="3">
    <source>
        <dbReference type="Proteomes" id="UP001566132"/>
    </source>
</evidence>
<protein>
    <recommendedName>
        <fullName evidence="1">MADF domain-containing protein</fullName>
    </recommendedName>
</protein>
<dbReference type="InterPro" id="IPR039353">
    <property type="entry name" value="TF_Adf1"/>
</dbReference>
<dbReference type="Proteomes" id="UP001566132">
    <property type="component" value="Unassembled WGS sequence"/>
</dbReference>
<dbReference type="Pfam" id="PF10545">
    <property type="entry name" value="MADF_DNA_bdg"/>
    <property type="match status" value="1"/>
</dbReference>
<dbReference type="PROSITE" id="PS51029">
    <property type="entry name" value="MADF"/>
    <property type="match status" value="1"/>
</dbReference>
<evidence type="ECO:0000313" key="2">
    <source>
        <dbReference type="EMBL" id="KAL1516190.1"/>
    </source>
</evidence>
<dbReference type="SMART" id="SM00595">
    <property type="entry name" value="MADF"/>
    <property type="match status" value="1"/>
</dbReference>
<organism evidence="2 3">
    <name type="scientific">Hypothenemus hampei</name>
    <name type="common">Coffee berry borer</name>
    <dbReference type="NCBI Taxonomy" id="57062"/>
    <lineage>
        <taxon>Eukaryota</taxon>
        <taxon>Metazoa</taxon>
        <taxon>Ecdysozoa</taxon>
        <taxon>Arthropoda</taxon>
        <taxon>Hexapoda</taxon>
        <taxon>Insecta</taxon>
        <taxon>Pterygota</taxon>
        <taxon>Neoptera</taxon>
        <taxon>Endopterygota</taxon>
        <taxon>Coleoptera</taxon>
        <taxon>Polyphaga</taxon>
        <taxon>Cucujiformia</taxon>
        <taxon>Curculionidae</taxon>
        <taxon>Scolytinae</taxon>
        <taxon>Hypothenemus</taxon>
    </lineage>
</organism>